<gene>
    <name evidence="1" type="ORF">SAMN04488085_11043</name>
</gene>
<name>A0A1I4H6Y0_9ACTN</name>
<keyword evidence="2" id="KW-1185">Reference proteome</keyword>
<protein>
    <submittedName>
        <fullName evidence="1">Uncharacterized protein</fullName>
    </submittedName>
</protein>
<dbReference type="EMBL" id="FOSW01000010">
    <property type="protein sequence ID" value="SFL37403.1"/>
    <property type="molecule type" value="Genomic_DNA"/>
</dbReference>
<reference evidence="1 2" key="1">
    <citation type="submission" date="2016-10" db="EMBL/GenBank/DDBJ databases">
        <authorList>
            <person name="de Groot N.N."/>
        </authorList>
    </citation>
    <scope>NUCLEOTIDE SEQUENCE [LARGE SCALE GENOMIC DNA]</scope>
    <source>
        <strain evidence="1 2">DSM 45317</strain>
    </source>
</reference>
<dbReference type="STRING" id="504800.SAMN04488085_11043"/>
<dbReference type="RefSeq" id="WP_091326494.1">
    <property type="nucleotide sequence ID" value="NZ_FOSW01000010.1"/>
</dbReference>
<evidence type="ECO:0000313" key="2">
    <source>
        <dbReference type="Proteomes" id="UP000199152"/>
    </source>
</evidence>
<dbReference type="InParanoid" id="A0A1I4H6Y0"/>
<organism evidence="1 2">
    <name type="scientific">Geodermatophilus ruber</name>
    <dbReference type="NCBI Taxonomy" id="504800"/>
    <lineage>
        <taxon>Bacteria</taxon>
        <taxon>Bacillati</taxon>
        <taxon>Actinomycetota</taxon>
        <taxon>Actinomycetes</taxon>
        <taxon>Geodermatophilales</taxon>
        <taxon>Geodermatophilaceae</taxon>
        <taxon>Geodermatophilus</taxon>
    </lineage>
</organism>
<dbReference type="Proteomes" id="UP000199152">
    <property type="component" value="Unassembled WGS sequence"/>
</dbReference>
<evidence type="ECO:0000313" key="1">
    <source>
        <dbReference type="EMBL" id="SFL37403.1"/>
    </source>
</evidence>
<proteinExistence type="predicted"/>
<sequence length="383" mass="41443">MSSVSDHDHIDAVLDRLRGAQPPKAGHARDVAADLDHPGCHLRAVLDAAAIDKAALAARMGHSMPEEQSPAALRRGNLFERIVVEEGHLLAEARKQLHLDISEARYKDLSDVPQGLRGRAALKWRAQRTTDALADMLTDPNAAYNILRHPVTTLRRSGRTCYLEQDALAFVVGGRLYVVEIKSFAVIAGVPNERSHVSQAARQSAVYVLSLQQALMELGFDPDVVSTTTLLITAKGYGLTPTSHTLDVRNELKALSRRLARRTKLSTILDELPDDLTFDINDPDELAEQVAKVDHHYTPGCLSSCSMARACRQRCLSGDRLDRLGQNVRSDLGVFDTVADAVHAARTGAVPRGITGTPAVFAADVTAALHLAHEAYVDAGGVA</sequence>
<accession>A0A1I4H6Y0</accession>
<dbReference type="AlphaFoldDB" id="A0A1I4H6Y0"/>
<dbReference type="OrthoDB" id="3366489at2"/>